<organism evidence="1">
    <name type="scientific">marine sediment metagenome</name>
    <dbReference type="NCBI Taxonomy" id="412755"/>
    <lineage>
        <taxon>unclassified sequences</taxon>
        <taxon>metagenomes</taxon>
        <taxon>ecological metagenomes</taxon>
    </lineage>
</organism>
<gene>
    <name evidence="1" type="ORF">LCGC14_0922470</name>
</gene>
<name>A0A0F9PAZ5_9ZZZZ</name>
<sequence>MELTKEQTAEEKLREEIRKLQHLQFLVIRAHVEGFTSDDENRCYGDYITDRFLAFIVPKDKPPNDDDRIYTCDGCGKLRSKNEGGTTFTVCDACWDRLHPNSKR</sequence>
<proteinExistence type="predicted"/>
<reference evidence="1" key="1">
    <citation type="journal article" date="2015" name="Nature">
        <title>Complex archaea that bridge the gap between prokaryotes and eukaryotes.</title>
        <authorList>
            <person name="Spang A."/>
            <person name="Saw J.H."/>
            <person name="Jorgensen S.L."/>
            <person name="Zaremba-Niedzwiedzka K."/>
            <person name="Martijn J."/>
            <person name="Lind A.E."/>
            <person name="van Eijk R."/>
            <person name="Schleper C."/>
            <person name="Guy L."/>
            <person name="Ettema T.J."/>
        </authorList>
    </citation>
    <scope>NUCLEOTIDE SEQUENCE</scope>
</reference>
<comment type="caution">
    <text evidence="1">The sequence shown here is derived from an EMBL/GenBank/DDBJ whole genome shotgun (WGS) entry which is preliminary data.</text>
</comment>
<dbReference type="AlphaFoldDB" id="A0A0F9PAZ5"/>
<accession>A0A0F9PAZ5</accession>
<protein>
    <submittedName>
        <fullName evidence="1">Uncharacterized protein</fullName>
    </submittedName>
</protein>
<dbReference type="EMBL" id="LAZR01003125">
    <property type="protein sequence ID" value="KKN21707.1"/>
    <property type="molecule type" value="Genomic_DNA"/>
</dbReference>
<evidence type="ECO:0000313" key="1">
    <source>
        <dbReference type="EMBL" id="KKN21707.1"/>
    </source>
</evidence>